<dbReference type="EMBL" id="NOIG01000006">
    <property type="protein sequence ID" value="OYD50396.1"/>
    <property type="molecule type" value="Genomic_DNA"/>
</dbReference>
<organism evidence="1 2">
    <name type="scientific">Acidovorax kalamii</name>
    <dbReference type="NCBI Taxonomy" id="2004485"/>
    <lineage>
        <taxon>Bacteria</taxon>
        <taxon>Pseudomonadati</taxon>
        <taxon>Pseudomonadota</taxon>
        <taxon>Betaproteobacteria</taxon>
        <taxon>Burkholderiales</taxon>
        <taxon>Comamonadaceae</taxon>
        <taxon>Acidovorax</taxon>
    </lineage>
</organism>
<gene>
    <name evidence="1" type="ORF">CBY09_10085</name>
</gene>
<dbReference type="InterPro" id="IPR038225">
    <property type="entry name" value="TagF_sf"/>
</dbReference>
<evidence type="ECO:0000313" key="2">
    <source>
        <dbReference type="Proteomes" id="UP000215441"/>
    </source>
</evidence>
<accession>A0A235EMY8</accession>
<dbReference type="RefSeq" id="WP_094289068.1">
    <property type="nucleotide sequence ID" value="NZ_NOIG01000006.1"/>
</dbReference>
<name>A0A235EMY8_9BURK</name>
<proteinExistence type="predicted"/>
<evidence type="ECO:0000313" key="1">
    <source>
        <dbReference type="EMBL" id="OYD50396.1"/>
    </source>
</evidence>
<sequence>MPEQPLSADHRSMLAPSVAWYGKLPSLGDFAGRRMPHALTSEWDAWLREGLEELRRADDTGWPDRFVNAPLWFFIAPVAALGSPAIGALAPSMDRVGRYYPLTVMATAPHEGCPFADDLQVKAFLAGARSAIVDARRSPLSVDELDWRISQLPSPFEITHSGEREPSLIDDILSDLNQASRAHQAAANDHADNIVLPTGDWRARTAPLREQSLWWVSPTIRLGYQELLHQGASDRWLFTQLFSRH</sequence>
<dbReference type="NCBIfam" id="TIGR03373">
    <property type="entry name" value="VI_minor_4"/>
    <property type="match status" value="1"/>
</dbReference>
<dbReference type="InterPro" id="IPR017748">
    <property type="entry name" value="TagF"/>
</dbReference>
<comment type="caution">
    <text evidence="1">The sequence shown here is derived from an EMBL/GenBank/DDBJ whole genome shotgun (WGS) entry which is preliminary data.</text>
</comment>
<reference evidence="1 2" key="1">
    <citation type="submission" date="2017-07" db="EMBL/GenBank/DDBJ databases">
        <title>Acidovorax KNDSW TSA 6 genome sequence and assembly.</title>
        <authorList>
            <person name="Mayilraj S."/>
        </authorList>
    </citation>
    <scope>NUCLEOTIDE SEQUENCE [LARGE SCALE GENOMIC DNA]</scope>
    <source>
        <strain evidence="1 2">KNDSW-TSA6</strain>
    </source>
</reference>
<dbReference type="PIRSF" id="PIRSF029287">
    <property type="entry name" value="UCP029287"/>
    <property type="match status" value="1"/>
</dbReference>
<dbReference type="AlphaFoldDB" id="A0A235EMY8"/>
<dbReference type="Pfam" id="PF09867">
    <property type="entry name" value="TagF_N"/>
    <property type="match status" value="1"/>
</dbReference>
<protein>
    <submittedName>
        <fullName evidence="1">Type VI secretion-associated protein</fullName>
    </submittedName>
</protein>
<dbReference type="OrthoDB" id="9801841at2"/>
<keyword evidence="2" id="KW-1185">Reference proteome</keyword>
<dbReference type="Gene3D" id="3.40.1730.10">
    <property type="entry name" value="pa0076 domain"/>
    <property type="match status" value="1"/>
</dbReference>
<dbReference type="Proteomes" id="UP000215441">
    <property type="component" value="Unassembled WGS sequence"/>
</dbReference>